<reference evidence="1" key="1">
    <citation type="submission" date="2023-11" db="EMBL/GenBank/DDBJ databases">
        <authorList>
            <person name="Poullet M."/>
        </authorList>
    </citation>
    <scope>NUCLEOTIDE SEQUENCE</scope>
    <source>
        <strain evidence="1">E1834</strain>
    </source>
</reference>
<comment type="caution">
    <text evidence="1">The sequence shown here is derived from an EMBL/GenBank/DDBJ whole genome shotgun (WGS) entry which is preliminary data.</text>
</comment>
<accession>A0ACB1B6W4</accession>
<protein>
    <submittedName>
        <fullName evidence="1">Uncharacterized protein</fullName>
    </submittedName>
</protein>
<dbReference type="Proteomes" id="UP001497535">
    <property type="component" value="Unassembled WGS sequence"/>
</dbReference>
<evidence type="ECO:0000313" key="2">
    <source>
        <dbReference type="Proteomes" id="UP001497535"/>
    </source>
</evidence>
<evidence type="ECO:0000313" key="1">
    <source>
        <dbReference type="EMBL" id="CAK5119778.1"/>
    </source>
</evidence>
<keyword evidence="2" id="KW-1185">Reference proteome</keyword>
<proteinExistence type="predicted"/>
<gene>
    <name evidence="1" type="ORF">MENTE1834_LOCUS46593</name>
</gene>
<dbReference type="EMBL" id="CAVMJV010000172">
    <property type="protein sequence ID" value="CAK5119778.1"/>
    <property type="molecule type" value="Genomic_DNA"/>
</dbReference>
<organism evidence="1 2">
    <name type="scientific">Meloidogyne enterolobii</name>
    <name type="common">Root-knot nematode worm</name>
    <name type="synonym">Meloidogyne mayaguensis</name>
    <dbReference type="NCBI Taxonomy" id="390850"/>
    <lineage>
        <taxon>Eukaryota</taxon>
        <taxon>Metazoa</taxon>
        <taxon>Ecdysozoa</taxon>
        <taxon>Nematoda</taxon>
        <taxon>Chromadorea</taxon>
        <taxon>Rhabditida</taxon>
        <taxon>Tylenchina</taxon>
        <taxon>Tylenchomorpha</taxon>
        <taxon>Tylenchoidea</taxon>
        <taxon>Meloidogynidae</taxon>
        <taxon>Meloidogyninae</taxon>
        <taxon>Meloidogyne</taxon>
    </lineage>
</organism>
<name>A0ACB1B6W4_MELEN</name>
<sequence length="113" mass="12699">MGLFYRAMSCPSVIDVVIQEENQQKIIPKNGLKKDEDGINFTTKNVTNEANKEEKLEKEEATGGGGNMLKTIVEQLGSNIKNVIGQAFSKNNNGNEEEKNKKDVFNRRKNVLR</sequence>